<reference evidence="1" key="1">
    <citation type="submission" date="2023-04" db="EMBL/GenBank/DDBJ databases">
        <title>Draft Genome sequencing of Naganishia species isolated from polar environments using Oxford Nanopore Technology.</title>
        <authorList>
            <person name="Leo P."/>
            <person name="Venkateswaran K."/>
        </authorList>
    </citation>
    <scope>NUCLEOTIDE SEQUENCE</scope>
    <source>
        <strain evidence="1">MNA-CCFEE 5261</strain>
    </source>
</reference>
<keyword evidence="2" id="KW-1185">Reference proteome</keyword>
<name>A0ACC2W0D5_9TREE</name>
<sequence>MINRVSRCFKRPYSLPSHFSNPSLVPPQYGQHQPSELPKPVEEGTQQNKSQETFQDKTNERNNESSLKELSSVVAMCALAYIAIDNYNNRIRLEKLNNDSNAISLKTLQLQQANFLNAKKKQDMVMIEERKEANRRNFKMGLHIALLRKQLKEAGIEPAGIDVATREYELSVRADSSVKHVSGQVLWLDDSSGKYNDN</sequence>
<dbReference type="Proteomes" id="UP001241377">
    <property type="component" value="Unassembled WGS sequence"/>
</dbReference>
<evidence type="ECO:0000313" key="1">
    <source>
        <dbReference type="EMBL" id="KAJ9104838.1"/>
    </source>
</evidence>
<gene>
    <name evidence="1" type="ORF">QFC19_003796</name>
</gene>
<accession>A0ACC2W0D5</accession>
<proteinExistence type="predicted"/>
<dbReference type="EMBL" id="JASBWR010000038">
    <property type="protein sequence ID" value="KAJ9104838.1"/>
    <property type="molecule type" value="Genomic_DNA"/>
</dbReference>
<evidence type="ECO:0000313" key="2">
    <source>
        <dbReference type="Proteomes" id="UP001241377"/>
    </source>
</evidence>
<comment type="caution">
    <text evidence="1">The sequence shown here is derived from an EMBL/GenBank/DDBJ whole genome shotgun (WGS) entry which is preliminary data.</text>
</comment>
<protein>
    <submittedName>
        <fullName evidence="1">Uncharacterized protein</fullName>
    </submittedName>
</protein>
<organism evidence="1 2">
    <name type="scientific">Naganishia cerealis</name>
    <dbReference type="NCBI Taxonomy" id="610337"/>
    <lineage>
        <taxon>Eukaryota</taxon>
        <taxon>Fungi</taxon>
        <taxon>Dikarya</taxon>
        <taxon>Basidiomycota</taxon>
        <taxon>Agaricomycotina</taxon>
        <taxon>Tremellomycetes</taxon>
        <taxon>Filobasidiales</taxon>
        <taxon>Filobasidiaceae</taxon>
        <taxon>Naganishia</taxon>
    </lineage>
</organism>